<feature type="transmembrane region" description="Helical" evidence="7">
    <location>
        <begin position="267"/>
        <end position="287"/>
    </location>
</feature>
<dbReference type="RefSeq" id="WP_019085862.1">
    <property type="nucleotide sequence ID" value="NZ_LHUQ01000044.1"/>
</dbReference>
<feature type="transmembrane region" description="Helical" evidence="7">
    <location>
        <begin position="117"/>
        <end position="135"/>
    </location>
</feature>
<feature type="transmembrane region" description="Helical" evidence="7">
    <location>
        <begin position="432"/>
        <end position="452"/>
    </location>
</feature>
<feature type="transmembrane region" description="Helical" evidence="7">
    <location>
        <begin position="155"/>
        <end position="175"/>
    </location>
</feature>
<comment type="caution">
    <text evidence="8">The sequence shown here is derived from an EMBL/GenBank/DDBJ whole genome shotgun (WGS) entry which is preliminary data.</text>
</comment>
<dbReference type="PROSITE" id="PS50283">
    <property type="entry name" value="NA_SOLUT_SYMP_3"/>
    <property type="match status" value="1"/>
</dbReference>
<feature type="transmembrane region" description="Helical" evidence="7">
    <location>
        <begin position="44"/>
        <end position="66"/>
    </location>
</feature>
<dbReference type="OrthoDB" id="9810181at2"/>
<dbReference type="GO" id="GO:0022857">
    <property type="term" value="F:transmembrane transporter activity"/>
    <property type="evidence" value="ECO:0007669"/>
    <property type="project" value="InterPro"/>
</dbReference>
<dbReference type="PATRIC" id="fig|33995.3.peg.3768"/>
<name>A0A0M0ECX3_KOMEU</name>
<comment type="subcellular location">
    <subcellularLocation>
        <location evidence="1">Membrane</location>
        <topology evidence="1">Multi-pass membrane protein</topology>
    </subcellularLocation>
</comment>
<evidence type="ECO:0000256" key="4">
    <source>
        <dbReference type="ARBA" id="ARBA00022692"/>
    </source>
</evidence>
<gene>
    <name evidence="8" type="primary">yodF4</name>
    <name evidence="8" type="ORF">KOEU_34060</name>
</gene>
<dbReference type="InterPro" id="IPR050277">
    <property type="entry name" value="Sodium:Solute_Symporter"/>
</dbReference>
<feature type="transmembrane region" description="Helical" evidence="7">
    <location>
        <begin position="315"/>
        <end position="339"/>
    </location>
</feature>
<reference evidence="8" key="1">
    <citation type="submission" date="2015-08" db="EMBL/GenBank/DDBJ databases">
        <title>Draft genome sequence of Komagataeibacter europaeus CECT 8546 a cellulose producer strain from vinegar produced by the traditional method.</title>
        <authorList>
            <person name="Poehlein A."/>
            <person name="Valera M.J."/>
            <person name="Haack F.S."/>
            <person name="Mas A."/>
            <person name="Daniel R."/>
            <person name="Streit W.R."/>
            <person name="Mateo E."/>
        </authorList>
    </citation>
    <scope>NUCLEOTIDE SEQUENCE [LARGE SCALE GENOMIC DNA]</scope>
    <source>
        <strain evidence="8">CECT 8546</strain>
    </source>
</reference>
<evidence type="ECO:0000256" key="1">
    <source>
        <dbReference type="ARBA" id="ARBA00004141"/>
    </source>
</evidence>
<keyword evidence="6 7" id="KW-0472">Membrane</keyword>
<accession>A0A0M0ECX3</accession>
<proteinExistence type="inferred from homology"/>
<protein>
    <submittedName>
        <fullName evidence="8">Symporter YodF</fullName>
    </submittedName>
</protein>
<evidence type="ECO:0000313" key="8">
    <source>
        <dbReference type="EMBL" id="KON63085.1"/>
    </source>
</evidence>
<feature type="transmembrane region" description="Helical" evidence="7">
    <location>
        <begin position="408"/>
        <end position="426"/>
    </location>
</feature>
<sequence>MEIVNFCLVILTALLIALCARLSIKTYDVKNFFVASGHFGRFLIFFLMIGETYSIGSVLGFPAGVYSKGEMFPLWFLGYILLSSCIGYFINPEILKIRDEYSCVTLADIFRKHFGSYVLEIIVVINSIMFLVPFGESQLIGILVVTKYMKFHISTMLVAIISGLMTLLWVVFSGIRAPAYISIFKDILMVVSIVMGGVAALNLMDVPQPYLEHLVSSVVQPSYLSGSQDLFIVSTILLQGVGFCVAPQAVAFVFTARSEDTLRKNQIIMPFYMLMFPFLYLMSMYALRTHMALSSPNDVFMAVVSNTLSPGAQGLVAGGCVLSALVILSGICLTIGPLVSRNVLHASSGEWQSRGAKIVMAVYLMLSIASLSFLSKYIIVLNNIYYFGISQTFPAIMLVIFRKKMPASLVGTGLVGGVLFSLLLYFSNIDTLGINPGFIGMIFNVSVLYFGSKLISRRSIYKSVQT</sequence>
<keyword evidence="9" id="KW-1185">Reference proteome</keyword>
<comment type="similarity">
    <text evidence="2">Belongs to the sodium:solute symporter (SSF) (TC 2.A.21) family.</text>
</comment>
<dbReference type="PANTHER" id="PTHR48086">
    <property type="entry name" value="SODIUM/PROLINE SYMPORTER-RELATED"/>
    <property type="match status" value="1"/>
</dbReference>
<keyword evidence="3" id="KW-0813">Transport</keyword>
<dbReference type="AlphaFoldDB" id="A0A0M0ECX3"/>
<evidence type="ECO:0000313" key="9">
    <source>
        <dbReference type="Proteomes" id="UP000037566"/>
    </source>
</evidence>
<dbReference type="GO" id="GO:0005886">
    <property type="term" value="C:plasma membrane"/>
    <property type="evidence" value="ECO:0007669"/>
    <property type="project" value="TreeGrafter"/>
</dbReference>
<feature type="transmembrane region" description="Helical" evidence="7">
    <location>
        <begin position="6"/>
        <end position="24"/>
    </location>
</feature>
<feature type="transmembrane region" description="Helical" evidence="7">
    <location>
        <begin position="360"/>
        <end position="378"/>
    </location>
</feature>
<organism evidence="8 9">
    <name type="scientific">Komagataeibacter europaeus</name>
    <name type="common">Gluconacetobacter europaeus</name>
    <dbReference type="NCBI Taxonomy" id="33995"/>
    <lineage>
        <taxon>Bacteria</taxon>
        <taxon>Pseudomonadati</taxon>
        <taxon>Pseudomonadota</taxon>
        <taxon>Alphaproteobacteria</taxon>
        <taxon>Acetobacterales</taxon>
        <taxon>Acetobacteraceae</taxon>
        <taxon>Komagataeibacter</taxon>
    </lineage>
</organism>
<dbReference type="InterPro" id="IPR038377">
    <property type="entry name" value="Na/Glc_symporter_sf"/>
</dbReference>
<dbReference type="InterPro" id="IPR001734">
    <property type="entry name" value="Na/solute_symporter"/>
</dbReference>
<evidence type="ECO:0000256" key="2">
    <source>
        <dbReference type="ARBA" id="ARBA00006434"/>
    </source>
</evidence>
<feature type="transmembrane region" description="Helical" evidence="7">
    <location>
        <begin position="72"/>
        <end position="90"/>
    </location>
</feature>
<evidence type="ECO:0000256" key="5">
    <source>
        <dbReference type="ARBA" id="ARBA00022989"/>
    </source>
</evidence>
<keyword evidence="4 7" id="KW-0812">Transmembrane</keyword>
<dbReference type="Proteomes" id="UP000037566">
    <property type="component" value="Unassembled WGS sequence"/>
</dbReference>
<feature type="transmembrane region" description="Helical" evidence="7">
    <location>
        <begin position="384"/>
        <end position="401"/>
    </location>
</feature>
<evidence type="ECO:0000256" key="6">
    <source>
        <dbReference type="ARBA" id="ARBA00023136"/>
    </source>
</evidence>
<dbReference type="STRING" id="33995.KOEU_34060"/>
<evidence type="ECO:0000256" key="3">
    <source>
        <dbReference type="ARBA" id="ARBA00022448"/>
    </source>
</evidence>
<dbReference type="Gene3D" id="1.20.1730.10">
    <property type="entry name" value="Sodium/glucose cotransporter"/>
    <property type="match status" value="1"/>
</dbReference>
<feature type="transmembrane region" description="Helical" evidence="7">
    <location>
        <begin position="230"/>
        <end position="255"/>
    </location>
</feature>
<feature type="transmembrane region" description="Helical" evidence="7">
    <location>
        <begin position="187"/>
        <end position="204"/>
    </location>
</feature>
<keyword evidence="5 7" id="KW-1133">Transmembrane helix</keyword>
<evidence type="ECO:0000256" key="7">
    <source>
        <dbReference type="SAM" id="Phobius"/>
    </source>
</evidence>
<dbReference type="EMBL" id="LHUQ01000044">
    <property type="protein sequence ID" value="KON63085.1"/>
    <property type="molecule type" value="Genomic_DNA"/>
</dbReference>